<dbReference type="EMBL" id="CP011502">
    <property type="protein sequence ID" value="ALX03225.1"/>
    <property type="molecule type" value="Genomic_DNA"/>
</dbReference>
<organism evidence="2 3">
    <name type="scientific">Aeromicrobium erythreum</name>
    <dbReference type="NCBI Taxonomy" id="2041"/>
    <lineage>
        <taxon>Bacteria</taxon>
        <taxon>Bacillati</taxon>
        <taxon>Actinomycetota</taxon>
        <taxon>Actinomycetes</taxon>
        <taxon>Propionibacteriales</taxon>
        <taxon>Nocardioidaceae</taxon>
        <taxon>Aeromicrobium</taxon>
    </lineage>
</organism>
<gene>
    <name evidence="2" type="ORF">AERYTH_00180</name>
</gene>
<evidence type="ECO:0008006" key="4">
    <source>
        <dbReference type="Google" id="ProtNLM"/>
    </source>
</evidence>
<sequence length="129" mass="12902">MTSPSDESTGRLIAQATEDISTLIRAEMQLAKDDLAQAGKRVGVGAGLFGAAGVIALYGLGVLISAAVLGLANVTDPWLAALIVAVVLFAVAGVAALVGKRNVTKVTQAPAARVESVQADVAAAKGDHP</sequence>
<protein>
    <recommendedName>
        <fullName evidence="4">Integral membrane protein</fullName>
    </recommendedName>
</protein>
<dbReference type="PATRIC" id="fig|2041.4.peg.35"/>
<reference evidence="2 3" key="1">
    <citation type="journal article" date="1991" name="Int. J. Syst. Bacteriol.">
        <title>Description of the erythromycin-producing bacterium Arthrobacter sp. strain NRRL B-3381 as Aeromicrobium erythreum gen. nov., sp. nov.</title>
        <authorList>
            <person name="Miller E.S."/>
            <person name="Woese C.R."/>
            <person name="Brenner S."/>
        </authorList>
    </citation>
    <scope>NUCLEOTIDE SEQUENCE [LARGE SCALE GENOMIC DNA]</scope>
    <source>
        <strain evidence="2 3">AR18</strain>
    </source>
</reference>
<dbReference type="AlphaFoldDB" id="A0A0U4B574"/>
<keyword evidence="3" id="KW-1185">Reference proteome</keyword>
<evidence type="ECO:0000256" key="1">
    <source>
        <dbReference type="SAM" id="Phobius"/>
    </source>
</evidence>
<evidence type="ECO:0000313" key="2">
    <source>
        <dbReference type="EMBL" id="ALX03225.1"/>
    </source>
</evidence>
<accession>A0A0U4B574</accession>
<dbReference type="InterPro" id="IPR009937">
    <property type="entry name" value="Phage_holin_3_6"/>
</dbReference>
<proteinExistence type="predicted"/>
<evidence type="ECO:0000313" key="3">
    <source>
        <dbReference type="Proteomes" id="UP000067689"/>
    </source>
</evidence>
<keyword evidence="1" id="KW-1133">Transmembrane helix</keyword>
<dbReference type="STRING" id="2041.AERYTH_00180"/>
<dbReference type="KEGG" id="aer:AERYTH_00180"/>
<dbReference type="Pfam" id="PF07332">
    <property type="entry name" value="Phage_holin_3_6"/>
    <property type="match status" value="1"/>
</dbReference>
<dbReference type="Proteomes" id="UP000067689">
    <property type="component" value="Chromosome"/>
</dbReference>
<keyword evidence="1" id="KW-0812">Transmembrane</keyword>
<feature type="transmembrane region" description="Helical" evidence="1">
    <location>
        <begin position="78"/>
        <end position="98"/>
    </location>
</feature>
<feature type="transmembrane region" description="Helical" evidence="1">
    <location>
        <begin position="48"/>
        <end position="72"/>
    </location>
</feature>
<name>A0A0U4B574_9ACTN</name>
<dbReference type="RefSeq" id="WP_067853040.1">
    <property type="nucleotide sequence ID" value="NZ_CP011502.1"/>
</dbReference>
<dbReference type="OrthoDB" id="3828498at2"/>
<keyword evidence="1" id="KW-0472">Membrane</keyword>